<dbReference type="KEGG" id="gma:AciX8_1755"/>
<dbReference type="PROSITE" id="PS51257">
    <property type="entry name" value="PROKAR_LIPOPROTEIN"/>
    <property type="match status" value="1"/>
</dbReference>
<dbReference type="OrthoDB" id="9854049at2"/>
<reference evidence="2 3" key="1">
    <citation type="submission" date="2011-11" db="EMBL/GenBank/DDBJ databases">
        <title>Complete sequence of Granulicella mallensis MP5ACTX8.</title>
        <authorList>
            <consortium name="US DOE Joint Genome Institute"/>
            <person name="Lucas S."/>
            <person name="Copeland A."/>
            <person name="Lapidus A."/>
            <person name="Cheng J.-F."/>
            <person name="Goodwin L."/>
            <person name="Pitluck S."/>
            <person name="Peters L."/>
            <person name="Lu M."/>
            <person name="Detter J.C."/>
            <person name="Han C."/>
            <person name="Tapia R."/>
            <person name="Land M."/>
            <person name="Hauser L."/>
            <person name="Kyrpides N."/>
            <person name="Ivanova N."/>
            <person name="Mikhailova N."/>
            <person name="Pagani I."/>
            <person name="Rawat S."/>
            <person name="Mannisto M."/>
            <person name="Haggblom M."/>
            <person name="Woyke T."/>
        </authorList>
    </citation>
    <scope>NUCLEOTIDE SEQUENCE [LARGE SCALE GENOMIC DNA]</scope>
    <source>
        <strain evidence="3">ATCC BAA-1857 / DSM 23137 / MP5ACTX8</strain>
    </source>
</reference>
<dbReference type="RefSeq" id="WP_014264973.1">
    <property type="nucleotide sequence ID" value="NC_016631.1"/>
</dbReference>
<sequence length="208" mass="23131" precursor="true">MKKILMLLLSMMALACHAQIATTPTIKGHVLGETFEQFIVKSSPATHVQAQLCIETNDQKRYTVDGCSEFVAFVSSIANGSQSAELKCQDPIYGLGVCRDFRGYAKFAHNKLVELNIEITDKAWSEALTDATSKFGQPDETHSDTVQNVYGAKFDLQTATWTKPDFLVVAFEKINVPYNLNRFIEITLTDHAYFQSEQAKKAHGSALD</sequence>
<name>G8NQE5_GRAMM</name>
<dbReference type="HOGENOM" id="CLU_1319425_0_0_0"/>
<dbReference type="Proteomes" id="UP000007113">
    <property type="component" value="Chromosome"/>
</dbReference>
<dbReference type="AlphaFoldDB" id="G8NQE5"/>
<proteinExistence type="predicted"/>
<evidence type="ECO:0000313" key="3">
    <source>
        <dbReference type="Proteomes" id="UP000007113"/>
    </source>
</evidence>
<feature type="chain" id="PRO_5003511905" description="Lipoprotein" evidence="1">
    <location>
        <begin position="19"/>
        <end position="208"/>
    </location>
</feature>
<evidence type="ECO:0008006" key="4">
    <source>
        <dbReference type="Google" id="ProtNLM"/>
    </source>
</evidence>
<keyword evidence="1" id="KW-0732">Signal</keyword>
<organism evidence="2 3">
    <name type="scientific">Granulicella mallensis (strain ATCC BAA-1857 / DSM 23137 / MP5ACTX8)</name>
    <dbReference type="NCBI Taxonomy" id="682795"/>
    <lineage>
        <taxon>Bacteria</taxon>
        <taxon>Pseudomonadati</taxon>
        <taxon>Acidobacteriota</taxon>
        <taxon>Terriglobia</taxon>
        <taxon>Terriglobales</taxon>
        <taxon>Acidobacteriaceae</taxon>
        <taxon>Granulicella</taxon>
    </lineage>
</organism>
<accession>G8NQE5</accession>
<evidence type="ECO:0000256" key="1">
    <source>
        <dbReference type="SAM" id="SignalP"/>
    </source>
</evidence>
<protein>
    <recommendedName>
        <fullName evidence="4">Lipoprotein</fullName>
    </recommendedName>
</protein>
<dbReference type="EMBL" id="CP003130">
    <property type="protein sequence ID" value="AEU36094.1"/>
    <property type="molecule type" value="Genomic_DNA"/>
</dbReference>
<keyword evidence="3" id="KW-1185">Reference proteome</keyword>
<evidence type="ECO:0000313" key="2">
    <source>
        <dbReference type="EMBL" id="AEU36094.1"/>
    </source>
</evidence>
<gene>
    <name evidence="2" type="ordered locus">AciX8_1755</name>
</gene>
<feature type="signal peptide" evidence="1">
    <location>
        <begin position="1"/>
        <end position="18"/>
    </location>
</feature>
<dbReference type="STRING" id="682795.AciX8_1755"/>